<dbReference type="Proteomes" id="UP000192391">
    <property type="component" value="Chromosome"/>
</dbReference>
<protein>
    <submittedName>
        <fullName evidence="1">Uncharacterized protein</fullName>
    </submittedName>
</protein>
<reference evidence="2" key="1">
    <citation type="journal article" date="2017" name="Sci. Rep.">
        <title>Determination of the Genome and Primary Transcriptome of Syngas Fermenting Eubacterium limosum ATCC 8486.</title>
        <authorList>
            <person name="Song Y."/>
            <person name="Shin J."/>
            <person name="Jeong Y."/>
            <person name="Jin S."/>
            <person name="Lee J.K."/>
            <person name="Kim D.R."/>
            <person name="Kim S.C."/>
            <person name="Cho S."/>
            <person name="Cho B.K."/>
        </authorList>
    </citation>
    <scope>NUCLEOTIDE SEQUENCE [LARGE SCALE GENOMIC DNA]</scope>
    <source>
        <strain evidence="2">ATCC 8486</strain>
    </source>
</reference>
<proteinExistence type="predicted"/>
<evidence type="ECO:0000313" key="2">
    <source>
        <dbReference type="Proteomes" id="UP000192391"/>
    </source>
</evidence>
<dbReference type="KEGG" id="elim:B2M23_11405"/>
<accession>A0AAC9QUU4</accession>
<dbReference type="EMBL" id="CP019962">
    <property type="protein sequence ID" value="ARD66112.1"/>
    <property type="molecule type" value="Genomic_DNA"/>
</dbReference>
<sequence>MDYFRLLVEIVGGLTAIWIFTKPIRKMVREQTKRIELMEEGIQSILHDRIYQACHFFISRGWVCISDLKNLEHLYEPYQEMGGNGTAKELYERVLDLEIREDVIKNEH</sequence>
<gene>
    <name evidence="1" type="ORF">B2M23_11405</name>
</gene>
<dbReference type="RefSeq" id="WP_052237235.1">
    <property type="nucleotide sequence ID" value="NZ_CP019962.1"/>
</dbReference>
<dbReference type="AlphaFoldDB" id="A0AAC9QUU4"/>
<evidence type="ECO:0000313" key="1">
    <source>
        <dbReference type="EMBL" id="ARD66112.1"/>
    </source>
</evidence>
<name>A0AAC9QUU4_EUBLI</name>
<organism evidence="1 2">
    <name type="scientific">Eubacterium limosum</name>
    <dbReference type="NCBI Taxonomy" id="1736"/>
    <lineage>
        <taxon>Bacteria</taxon>
        <taxon>Bacillati</taxon>
        <taxon>Bacillota</taxon>
        <taxon>Clostridia</taxon>
        <taxon>Eubacteriales</taxon>
        <taxon>Eubacteriaceae</taxon>
        <taxon>Eubacterium</taxon>
    </lineage>
</organism>